<name>A0A1D9G525_MOOP1</name>
<evidence type="ECO:0000313" key="1">
    <source>
        <dbReference type="EMBL" id="AOY82520.1"/>
    </source>
</evidence>
<dbReference type="Proteomes" id="UP000176944">
    <property type="component" value="Chromosome"/>
</dbReference>
<organism evidence="1 2">
    <name type="scientific">Moorena producens (strain JHB)</name>
    <dbReference type="NCBI Taxonomy" id="1454205"/>
    <lineage>
        <taxon>Bacteria</taxon>
        <taxon>Bacillati</taxon>
        <taxon>Cyanobacteriota</taxon>
        <taxon>Cyanophyceae</taxon>
        <taxon>Coleofasciculales</taxon>
        <taxon>Coleofasciculaceae</taxon>
        <taxon>Moorena</taxon>
    </lineage>
</organism>
<sequence length="248" mass="28444">MPDENIHESSYNCEFEIPINFLVPFSFKPTFAPQKCTFQLCNHPGASASPPPYGLRLDGLLTGNARDIYTFDFEYEGAEVFLDYTSTGEIHIYGKAFGGQKEGKNYKKRTTDYWDIDFTYKVVGHKDNDAYVTEKAYGTYKIGMGKGTIKSKKFNSFDLVDYFGNHEYSFRFGDDTEHRGHKGISGWGWLNHSDSGAKDRIYKHLDYSDWLFVAKIPKLSMAKWKMICWSGLASAVWCEDDPKKSEHD</sequence>
<evidence type="ECO:0000313" key="2">
    <source>
        <dbReference type="Proteomes" id="UP000176944"/>
    </source>
</evidence>
<reference evidence="2" key="1">
    <citation type="submission" date="2016-10" db="EMBL/GenBank/DDBJ databases">
        <title>Comparative genomics uncovers the prolific and rare metabolic potential of the cyanobacterial genus Moorea.</title>
        <authorList>
            <person name="Leao T."/>
            <person name="Castelao G."/>
            <person name="Korobeynikov A."/>
            <person name="Monroe E.A."/>
            <person name="Podell S."/>
            <person name="Glukhov E."/>
            <person name="Allen E."/>
            <person name="Gerwick W.H."/>
            <person name="Gerwick L."/>
        </authorList>
    </citation>
    <scope>NUCLEOTIDE SEQUENCE [LARGE SCALE GENOMIC DNA]</scope>
    <source>
        <strain evidence="2">JHB</strain>
    </source>
</reference>
<dbReference type="AlphaFoldDB" id="A0A1D9G525"/>
<dbReference type="EMBL" id="CP017708">
    <property type="protein sequence ID" value="AOY82520.1"/>
    <property type="molecule type" value="Genomic_DNA"/>
</dbReference>
<protein>
    <submittedName>
        <fullName evidence="1">Uncharacterized protein</fullName>
    </submittedName>
</protein>
<accession>A0A1D9G525</accession>
<gene>
    <name evidence="1" type="ORF">BJP36_24005</name>
</gene>
<proteinExistence type="predicted"/>